<dbReference type="InterPro" id="IPR029068">
    <property type="entry name" value="Glyas_Bleomycin-R_OHBP_Dase"/>
</dbReference>
<dbReference type="GO" id="GO:0051213">
    <property type="term" value="F:dioxygenase activity"/>
    <property type="evidence" value="ECO:0007669"/>
    <property type="project" value="UniProtKB-KW"/>
</dbReference>
<comment type="caution">
    <text evidence="2">The sequence shown here is derived from an EMBL/GenBank/DDBJ whole genome shotgun (WGS) entry which is preliminary data.</text>
</comment>
<dbReference type="InterPro" id="IPR037523">
    <property type="entry name" value="VOC_core"/>
</dbReference>
<dbReference type="EMBL" id="JMCC02000133">
    <property type="protein sequence ID" value="KIG12386.1"/>
    <property type="molecule type" value="Genomic_DNA"/>
</dbReference>
<proteinExistence type="predicted"/>
<evidence type="ECO:0000313" key="3">
    <source>
        <dbReference type="Proteomes" id="UP000031599"/>
    </source>
</evidence>
<dbReference type="Gene3D" id="3.10.180.10">
    <property type="entry name" value="2,3-Dihydroxybiphenyl 1,2-Dioxygenase, domain 1"/>
    <property type="match status" value="1"/>
</dbReference>
<evidence type="ECO:0000259" key="1">
    <source>
        <dbReference type="PROSITE" id="PS51819"/>
    </source>
</evidence>
<organism evidence="2 3">
    <name type="scientific">Enhygromyxa salina</name>
    <dbReference type="NCBI Taxonomy" id="215803"/>
    <lineage>
        <taxon>Bacteria</taxon>
        <taxon>Pseudomonadati</taxon>
        <taxon>Myxococcota</taxon>
        <taxon>Polyangia</taxon>
        <taxon>Nannocystales</taxon>
        <taxon>Nannocystaceae</taxon>
        <taxon>Enhygromyxa</taxon>
    </lineage>
</organism>
<dbReference type="AlphaFoldDB" id="A0A0C2CMA6"/>
<dbReference type="PROSITE" id="PS51819">
    <property type="entry name" value="VOC"/>
    <property type="match status" value="1"/>
</dbReference>
<reference evidence="2 3" key="1">
    <citation type="submission" date="2014-12" db="EMBL/GenBank/DDBJ databases">
        <title>Genome assembly of Enhygromyxa salina DSM 15201.</title>
        <authorList>
            <person name="Sharma G."/>
            <person name="Subramanian S."/>
        </authorList>
    </citation>
    <scope>NUCLEOTIDE SEQUENCE [LARGE SCALE GENOMIC DNA]</scope>
    <source>
        <strain evidence="2 3">DSM 15201</strain>
    </source>
</reference>
<protein>
    <submittedName>
        <fullName evidence="2">Putative ring-cleaving dioxygenase</fullName>
    </submittedName>
</protein>
<accession>A0A0C2CMA6</accession>
<dbReference type="InterPro" id="IPR004360">
    <property type="entry name" value="Glyas_Fos-R_dOase_dom"/>
</dbReference>
<gene>
    <name evidence="2" type="ORF">DB30_01508</name>
</gene>
<keyword evidence="2" id="KW-0560">Oxidoreductase</keyword>
<dbReference type="CDD" id="cd06587">
    <property type="entry name" value="VOC"/>
    <property type="match status" value="1"/>
</dbReference>
<sequence>MSTADDRSTPPLLGMRHLALNVADDRYAATVRFYREGMGMRTDWEPDETAVYLTSGTDNLAVHRVSTVTRAHPPFDHLGFMVPDGPAVEAWHARLSGRAQELGIEILAKPRLHRDGATSFYLLDPAGNKLQIVHIPSIPSA</sequence>
<dbReference type="Pfam" id="PF00903">
    <property type="entry name" value="Glyoxalase"/>
    <property type="match status" value="1"/>
</dbReference>
<dbReference type="RefSeq" id="WP_052557800.1">
    <property type="nucleotide sequence ID" value="NZ_JMCC02000133.1"/>
</dbReference>
<evidence type="ECO:0000313" key="2">
    <source>
        <dbReference type="EMBL" id="KIG12386.1"/>
    </source>
</evidence>
<keyword evidence="2" id="KW-0223">Dioxygenase</keyword>
<dbReference type="Proteomes" id="UP000031599">
    <property type="component" value="Unassembled WGS sequence"/>
</dbReference>
<name>A0A0C2CMA6_9BACT</name>
<dbReference type="SUPFAM" id="SSF54593">
    <property type="entry name" value="Glyoxalase/Bleomycin resistance protein/Dihydroxybiphenyl dioxygenase"/>
    <property type="match status" value="1"/>
</dbReference>
<feature type="domain" description="VOC" evidence="1">
    <location>
        <begin position="14"/>
        <end position="135"/>
    </location>
</feature>